<keyword evidence="2 6" id="KW-0812">Transmembrane</keyword>
<feature type="transmembrane region" description="Helical" evidence="6">
    <location>
        <begin position="317"/>
        <end position="336"/>
    </location>
</feature>
<feature type="domain" description="Threonine/serine exporter-like N-terminal" evidence="7">
    <location>
        <begin position="36"/>
        <end position="274"/>
    </location>
</feature>
<dbReference type="AlphaFoldDB" id="A0A328C164"/>
<keyword evidence="4 6" id="KW-0472">Membrane</keyword>
<evidence type="ECO:0000313" key="9">
    <source>
        <dbReference type="EMBL" id="RAL20029.1"/>
    </source>
</evidence>
<dbReference type="Pfam" id="PF06738">
    <property type="entry name" value="ThrE"/>
    <property type="match status" value="1"/>
</dbReference>
<dbReference type="PANTHER" id="PTHR31082">
    <property type="entry name" value="PHEROMONE-REGULATED MEMBRANE PROTEIN 10"/>
    <property type="match status" value="1"/>
</dbReference>
<accession>A0A328C164</accession>
<dbReference type="InterPro" id="IPR051361">
    <property type="entry name" value="ThrE/Ser_Exporter"/>
</dbReference>
<dbReference type="Pfam" id="PF12821">
    <property type="entry name" value="ThrE_2"/>
    <property type="match status" value="1"/>
</dbReference>
<feature type="transmembrane region" description="Helical" evidence="6">
    <location>
        <begin position="193"/>
        <end position="213"/>
    </location>
</feature>
<feature type="transmembrane region" description="Helical" evidence="6">
    <location>
        <begin position="402"/>
        <end position="423"/>
    </location>
</feature>
<dbReference type="GO" id="GO:0022857">
    <property type="term" value="F:transmembrane transporter activity"/>
    <property type="evidence" value="ECO:0007669"/>
    <property type="project" value="InterPro"/>
</dbReference>
<evidence type="ECO:0000313" key="10">
    <source>
        <dbReference type="Proteomes" id="UP000249169"/>
    </source>
</evidence>
<dbReference type="GO" id="GO:0016020">
    <property type="term" value="C:membrane"/>
    <property type="evidence" value="ECO:0007669"/>
    <property type="project" value="UniProtKB-SubCell"/>
</dbReference>
<dbReference type="EMBL" id="QHKO01000017">
    <property type="protein sequence ID" value="RAL20029.1"/>
    <property type="molecule type" value="Genomic_DNA"/>
</dbReference>
<feature type="transmembrane region" description="Helical" evidence="6">
    <location>
        <begin position="219"/>
        <end position="242"/>
    </location>
</feature>
<keyword evidence="3 6" id="KW-1133">Transmembrane helix</keyword>
<comment type="subcellular location">
    <subcellularLocation>
        <location evidence="1">Membrane</location>
        <topology evidence="1">Multi-pass membrane protein</topology>
    </subcellularLocation>
</comment>
<evidence type="ECO:0000256" key="5">
    <source>
        <dbReference type="ARBA" id="ARBA00034125"/>
    </source>
</evidence>
<dbReference type="PANTHER" id="PTHR31082:SF4">
    <property type="entry name" value="PHEROMONE-REGULATED MEMBRANE PROTEIN 10"/>
    <property type="match status" value="1"/>
</dbReference>
<comment type="similarity">
    <text evidence="5">Belongs to the ThrE exporter (TC 2.A.79) family.</text>
</comment>
<feature type="transmembrane region" description="Helical" evidence="6">
    <location>
        <begin position="254"/>
        <end position="275"/>
    </location>
</feature>
<name>A0A328C164_9DELT</name>
<evidence type="ECO:0000256" key="6">
    <source>
        <dbReference type="SAM" id="Phobius"/>
    </source>
</evidence>
<dbReference type="Proteomes" id="UP000249169">
    <property type="component" value="Unassembled WGS sequence"/>
</dbReference>
<organism evidence="9 10">
    <name type="scientific">Lujinxingia litoralis</name>
    <dbReference type="NCBI Taxonomy" id="2211119"/>
    <lineage>
        <taxon>Bacteria</taxon>
        <taxon>Deltaproteobacteria</taxon>
        <taxon>Bradymonadales</taxon>
        <taxon>Lujinxingiaceae</taxon>
        <taxon>Lujinxingia</taxon>
    </lineage>
</organism>
<dbReference type="InterPro" id="IPR024528">
    <property type="entry name" value="ThrE_2"/>
</dbReference>
<dbReference type="OrthoDB" id="5295394at2"/>
<evidence type="ECO:0000256" key="2">
    <source>
        <dbReference type="ARBA" id="ARBA00022692"/>
    </source>
</evidence>
<sequence length="429" mass="45522">MSTIRPDSKFRKMLGVPRTRRARETGEPKIDSKAVEFVLRVGRALHQYGTPAHRLEEVLEEMTRRFNMEAHFFSTPTSIMAAFGPLGDQRSYLVRVEPGDVNLGQMSDVDEIVTRVLAGELTTARGLELIEEVERAPQRYPAWLETLCWVTSAAAAGIMFGGGWREMWISGLSGLGIGLLTLLAARSPTVNRIFVALSAFIASFVGGAMAVVADGASVFIPMVAGLIVLLPGLTLTVALTELATRNLAAGAARLTLALMILLEMAFGVAVGLRLAEMLFGSAPQMTTVGLSFGVAAVSLVVASISFTVLLRARFADVGWILGAAALAYVGTRQGTLWLGPEVGVFIAALVVGVASNGFARFFDRPASIVMVPGILLLVPGSVGFRSVSRLLERDVVGGLETAFVMTLVAASLVAGLLVANLLLPPRKAL</sequence>
<dbReference type="InterPro" id="IPR010619">
    <property type="entry name" value="ThrE-like_N"/>
</dbReference>
<feature type="transmembrane region" description="Helical" evidence="6">
    <location>
        <begin position="167"/>
        <end position="186"/>
    </location>
</feature>
<gene>
    <name evidence="9" type="ORF">DL240_19170</name>
</gene>
<evidence type="ECO:0000256" key="3">
    <source>
        <dbReference type="ARBA" id="ARBA00022989"/>
    </source>
</evidence>
<evidence type="ECO:0008006" key="11">
    <source>
        <dbReference type="Google" id="ProtNLM"/>
    </source>
</evidence>
<feature type="domain" description="Threonine/Serine exporter ThrE" evidence="8">
    <location>
        <begin position="299"/>
        <end position="420"/>
    </location>
</feature>
<reference evidence="9 10" key="1">
    <citation type="submission" date="2018-05" db="EMBL/GenBank/DDBJ databases">
        <title>Lujinxingia marina gen. nov. sp. nov., a new facultative anaerobic member of the class Deltaproteobacteria, and proposal of Lujinxingaceae fam. nov.</title>
        <authorList>
            <person name="Li C.-M."/>
        </authorList>
    </citation>
    <scope>NUCLEOTIDE SEQUENCE [LARGE SCALE GENOMIC DNA]</scope>
    <source>
        <strain evidence="9 10">B210</strain>
    </source>
</reference>
<feature type="transmembrane region" description="Helical" evidence="6">
    <location>
        <begin position="287"/>
        <end position="310"/>
    </location>
</feature>
<evidence type="ECO:0000259" key="8">
    <source>
        <dbReference type="Pfam" id="PF12821"/>
    </source>
</evidence>
<proteinExistence type="inferred from homology"/>
<feature type="transmembrane region" description="Helical" evidence="6">
    <location>
        <begin position="366"/>
        <end position="382"/>
    </location>
</feature>
<evidence type="ECO:0000256" key="1">
    <source>
        <dbReference type="ARBA" id="ARBA00004141"/>
    </source>
</evidence>
<dbReference type="RefSeq" id="WP_111731509.1">
    <property type="nucleotide sequence ID" value="NZ_QHKO01000017.1"/>
</dbReference>
<protein>
    <recommendedName>
        <fullName evidence="11">Threonine/serine exporter family protein</fullName>
    </recommendedName>
</protein>
<evidence type="ECO:0000256" key="4">
    <source>
        <dbReference type="ARBA" id="ARBA00023136"/>
    </source>
</evidence>
<comment type="caution">
    <text evidence="9">The sequence shown here is derived from an EMBL/GenBank/DDBJ whole genome shotgun (WGS) entry which is preliminary data.</text>
</comment>
<keyword evidence="10" id="KW-1185">Reference proteome</keyword>
<feature type="transmembrane region" description="Helical" evidence="6">
    <location>
        <begin position="342"/>
        <end position="359"/>
    </location>
</feature>
<evidence type="ECO:0000259" key="7">
    <source>
        <dbReference type="Pfam" id="PF06738"/>
    </source>
</evidence>